<dbReference type="PANTHER" id="PTHR46300:SF8">
    <property type="entry name" value="CYTOCHROME P450 2E1"/>
    <property type="match status" value="1"/>
</dbReference>
<feature type="signal peptide" evidence="7">
    <location>
        <begin position="1"/>
        <end position="17"/>
    </location>
</feature>
<dbReference type="GO" id="GO:0020037">
    <property type="term" value="F:heme binding"/>
    <property type="evidence" value="ECO:0007669"/>
    <property type="project" value="InterPro"/>
</dbReference>
<dbReference type="PRINTS" id="PR00463">
    <property type="entry name" value="EP450I"/>
</dbReference>
<dbReference type="InterPro" id="IPR001128">
    <property type="entry name" value="Cyt_P450"/>
</dbReference>
<sequence>MLTLLLILIIISATLLAVQRYLEQRRLPPGVRPLPGPWGLPYIGRVHDVPAKAPWLKFYEWGKKYGPIYQSKIFGSVHVWISSEKVAHDLLSKRAAIYSDRPLIPGLPDNRTSGDYLALLGRTDTWKRQRKLCNHLMHVSALDSLHSYPTRERDRFLYLMYHDASQYLEWIEQFTSRTISRLSWGTPRPSQILRHTTFGLLETISPSGALPNLIGFLRHVPAALSPWKKKEARRHELEDRAFRANVGFAAESIREGWPLPSFIRTFLESKQSPDERERTKWGEQDEAMHVVGLMAIAGALTIGSPIQSYLLAMCHYPKWQRKLQDEIDRVLQGRCPQWEDRENLPLLRAVVKEVIRWRPPVPTGIPHAVETDDVYDGYFVPAGATIHALEWAITRDESTYPQPDEFNPDRWLNPDYPTYREPLTHYPNLAGFSQFGFGRRTCQGVPVVEQDLFLTMGGLAWAFDIRKQIDPETNKEKPVHWLDYTPLLIAKPVQFPFDAVPRSEEKVQRMRAMFEAARDPWLPTGDGIRPLDISQFEPDLGRRIYGDYDTDVRCAGGSDGQLSPALEPSAPAVDQNQSAACSHRRTWSTDDH</sequence>
<comment type="cofactor">
    <cofactor evidence="5">
        <name>heme</name>
        <dbReference type="ChEBI" id="CHEBI:30413"/>
    </cofactor>
</comment>
<reference evidence="8" key="2">
    <citation type="submission" date="2023-06" db="EMBL/GenBank/DDBJ databases">
        <authorList>
            <consortium name="Lawrence Berkeley National Laboratory"/>
            <person name="Mondo S.J."/>
            <person name="Hensen N."/>
            <person name="Bonometti L."/>
            <person name="Westerberg I."/>
            <person name="Brannstrom I.O."/>
            <person name="Guillou S."/>
            <person name="Cros-Aarteil S."/>
            <person name="Calhoun S."/>
            <person name="Haridas S."/>
            <person name="Kuo A."/>
            <person name="Pangilinan J."/>
            <person name="Riley R."/>
            <person name="Labutti K."/>
            <person name="Andreopoulos B."/>
            <person name="Lipzen A."/>
            <person name="Chen C."/>
            <person name="Yanf M."/>
            <person name="Daum C."/>
            <person name="Ng V."/>
            <person name="Clum A."/>
            <person name="Steindorff A."/>
            <person name="Ohm R."/>
            <person name="Martin F."/>
            <person name="Silar P."/>
            <person name="Natvig D."/>
            <person name="Lalanne C."/>
            <person name="Gautier V."/>
            <person name="Ament-Velasquez S.L."/>
            <person name="Kruys A."/>
            <person name="Hutchinson M.I."/>
            <person name="Powell A.J."/>
            <person name="Barry K."/>
            <person name="Miller A.N."/>
            <person name="Grigoriev I.V."/>
            <person name="Debuchy R."/>
            <person name="Gladieux P."/>
            <person name="Thoren M.H."/>
            <person name="Johannesson H."/>
        </authorList>
    </citation>
    <scope>NUCLEOTIDE SEQUENCE</scope>
    <source>
        <strain evidence="8">CBS 333.67</strain>
    </source>
</reference>
<dbReference type="Proteomes" id="UP001273166">
    <property type="component" value="Unassembled WGS sequence"/>
</dbReference>
<keyword evidence="4 5" id="KW-0408">Iron</keyword>
<evidence type="ECO:0000256" key="5">
    <source>
        <dbReference type="PIRSR" id="PIRSR602401-1"/>
    </source>
</evidence>
<evidence type="ECO:0000256" key="1">
    <source>
        <dbReference type="ARBA" id="ARBA00010617"/>
    </source>
</evidence>
<dbReference type="GO" id="GO:0004497">
    <property type="term" value="F:monooxygenase activity"/>
    <property type="evidence" value="ECO:0007669"/>
    <property type="project" value="InterPro"/>
</dbReference>
<feature type="binding site" description="axial binding residue" evidence="5">
    <location>
        <position position="442"/>
    </location>
    <ligand>
        <name>heme</name>
        <dbReference type="ChEBI" id="CHEBI:30413"/>
    </ligand>
    <ligandPart>
        <name>Fe</name>
        <dbReference type="ChEBI" id="CHEBI:18248"/>
    </ligandPart>
</feature>
<evidence type="ECO:0000313" key="8">
    <source>
        <dbReference type="EMBL" id="KAK3302786.1"/>
    </source>
</evidence>
<evidence type="ECO:0000313" key="9">
    <source>
        <dbReference type="Proteomes" id="UP001273166"/>
    </source>
</evidence>
<evidence type="ECO:0000256" key="3">
    <source>
        <dbReference type="ARBA" id="ARBA00023002"/>
    </source>
</evidence>
<reference evidence="8" key="1">
    <citation type="journal article" date="2023" name="Mol. Phylogenet. Evol.">
        <title>Genome-scale phylogeny and comparative genomics of the fungal order Sordariales.</title>
        <authorList>
            <person name="Hensen N."/>
            <person name="Bonometti L."/>
            <person name="Westerberg I."/>
            <person name="Brannstrom I.O."/>
            <person name="Guillou S."/>
            <person name="Cros-Aarteil S."/>
            <person name="Calhoun S."/>
            <person name="Haridas S."/>
            <person name="Kuo A."/>
            <person name="Mondo S."/>
            <person name="Pangilinan J."/>
            <person name="Riley R."/>
            <person name="LaButti K."/>
            <person name="Andreopoulos B."/>
            <person name="Lipzen A."/>
            <person name="Chen C."/>
            <person name="Yan M."/>
            <person name="Daum C."/>
            <person name="Ng V."/>
            <person name="Clum A."/>
            <person name="Steindorff A."/>
            <person name="Ohm R.A."/>
            <person name="Martin F."/>
            <person name="Silar P."/>
            <person name="Natvig D.O."/>
            <person name="Lalanne C."/>
            <person name="Gautier V."/>
            <person name="Ament-Velasquez S.L."/>
            <person name="Kruys A."/>
            <person name="Hutchinson M.I."/>
            <person name="Powell A.J."/>
            <person name="Barry K."/>
            <person name="Miller A.N."/>
            <person name="Grigoriev I.V."/>
            <person name="Debuchy R."/>
            <person name="Gladieux P."/>
            <person name="Hiltunen Thoren M."/>
            <person name="Johannesson H."/>
        </authorList>
    </citation>
    <scope>NUCLEOTIDE SEQUENCE</scope>
    <source>
        <strain evidence="8">CBS 333.67</strain>
    </source>
</reference>
<protein>
    <submittedName>
        <fullName evidence="8">Cytochrome P450</fullName>
    </submittedName>
</protein>
<dbReference type="InterPro" id="IPR036396">
    <property type="entry name" value="Cyt_P450_sf"/>
</dbReference>
<evidence type="ECO:0000256" key="2">
    <source>
        <dbReference type="ARBA" id="ARBA00022723"/>
    </source>
</evidence>
<dbReference type="CDD" id="cd11065">
    <property type="entry name" value="CYP64-like"/>
    <property type="match status" value="1"/>
</dbReference>
<dbReference type="InterPro" id="IPR050364">
    <property type="entry name" value="Cytochrome_P450_fung"/>
</dbReference>
<organism evidence="8 9">
    <name type="scientific">Chaetomium strumarium</name>
    <dbReference type="NCBI Taxonomy" id="1170767"/>
    <lineage>
        <taxon>Eukaryota</taxon>
        <taxon>Fungi</taxon>
        <taxon>Dikarya</taxon>
        <taxon>Ascomycota</taxon>
        <taxon>Pezizomycotina</taxon>
        <taxon>Sordariomycetes</taxon>
        <taxon>Sordariomycetidae</taxon>
        <taxon>Sordariales</taxon>
        <taxon>Chaetomiaceae</taxon>
        <taxon>Chaetomium</taxon>
    </lineage>
</organism>
<name>A0AAJ0GMN8_9PEZI</name>
<evidence type="ECO:0000256" key="6">
    <source>
        <dbReference type="SAM" id="MobiDB-lite"/>
    </source>
</evidence>
<keyword evidence="5" id="KW-0349">Heme</keyword>
<keyword evidence="2 5" id="KW-0479">Metal-binding</keyword>
<dbReference type="GeneID" id="87882807"/>
<dbReference type="PRINTS" id="PR00385">
    <property type="entry name" value="P450"/>
</dbReference>
<dbReference type="AlphaFoldDB" id="A0AAJ0GMN8"/>
<feature type="region of interest" description="Disordered" evidence="6">
    <location>
        <begin position="567"/>
        <end position="592"/>
    </location>
</feature>
<comment type="similarity">
    <text evidence="1">Belongs to the cytochrome P450 family.</text>
</comment>
<comment type="caution">
    <text evidence="8">The sequence shown here is derived from an EMBL/GenBank/DDBJ whole genome shotgun (WGS) entry which is preliminary data.</text>
</comment>
<evidence type="ECO:0000256" key="4">
    <source>
        <dbReference type="ARBA" id="ARBA00023004"/>
    </source>
</evidence>
<dbReference type="Pfam" id="PF00067">
    <property type="entry name" value="p450"/>
    <property type="match status" value="1"/>
</dbReference>
<evidence type="ECO:0000256" key="7">
    <source>
        <dbReference type="SAM" id="SignalP"/>
    </source>
</evidence>
<dbReference type="PANTHER" id="PTHR46300">
    <property type="entry name" value="P450, PUTATIVE (EUROFUNG)-RELATED-RELATED"/>
    <property type="match status" value="1"/>
</dbReference>
<dbReference type="RefSeq" id="XP_062718566.1">
    <property type="nucleotide sequence ID" value="XM_062863978.1"/>
</dbReference>
<gene>
    <name evidence="8" type="ORF">B0T15DRAFT_315069</name>
</gene>
<dbReference type="GO" id="GO:0005506">
    <property type="term" value="F:iron ion binding"/>
    <property type="evidence" value="ECO:0007669"/>
    <property type="project" value="InterPro"/>
</dbReference>
<dbReference type="SUPFAM" id="SSF48264">
    <property type="entry name" value="Cytochrome P450"/>
    <property type="match status" value="1"/>
</dbReference>
<dbReference type="InterPro" id="IPR002401">
    <property type="entry name" value="Cyt_P450_E_grp-I"/>
</dbReference>
<keyword evidence="3" id="KW-0560">Oxidoreductase</keyword>
<feature type="chain" id="PRO_5042544974" evidence="7">
    <location>
        <begin position="18"/>
        <end position="592"/>
    </location>
</feature>
<dbReference type="GO" id="GO:0016705">
    <property type="term" value="F:oxidoreductase activity, acting on paired donors, with incorporation or reduction of molecular oxygen"/>
    <property type="evidence" value="ECO:0007669"/>
    <property type="project" value="InterPro"/>
</dbReference>
<dbReference type="Gene3D" id="1.10.630.10">
    <property type="entry name" value="Cytochrome P450"/>
    <property type="match status" value="1"/>
</dbReference>
<keyword evidence="9" id="KW-1185">Reference proteome</keyword>
<proteinExistence type="inferred from homology"/>
<dbReference type="EMBL" id="JAUDZG010000007">
    <property type="protein sequence ID" value="KAK3302786.1"/>
    <property type="molecule type" value="Genomic_DNA"/>
</dbReference>
<accession>A0AAJ0GMN8</accession>
<keyword evidence="7" id="KW-0732">Signal</keyword>